<organism evidence="1">
    <name type="scientific">Oryza glumipatula</name>
    <dbReference type="NCBI Taxonomy" id="40148"/>
    <lineage>
        <taxon>Eukaryota</taxon>
        <taxon>Viridiplantae</taxon>
        <taxon>Streptophyta</taxon>
        <taxon>Embryophyta</taxon>
        <taxon>Tracheophyta</taxon>
        <taxon>Spermatophyta</taxon>
        <taxon>Magnoliopsida</taxon>
        <taxon>Liliopsida</taxon>
        <taxon>Poales</taxon>
        <taxon>Poaceae</taxon>
        <taxon>BOP clade</taxon>
        <taxon>Oryzoideae</taxon>
        <taxon>Oryzeae</taxon>
        <taxon>Oryzinae</taxon>
        <taxon>Oryza</taxon>
    </lineage>
</organism>
<keyword evidence="2" id="KW-1185">Reference proteome</keyword>
<name>A0A0G2KBN2_9ORYZ</name>
<reference evidence="1" key="1">
    <citation type="submission" date="2015-06" db="UniProtKB">
        <authorList>
            <consortium name="EnsemblPlants"/>
        </authorList>
    </citation>
    <scope>IDENTIFICATION</scope>
</reference>
<accession>A0A0G2KBN2</accession>
<reference evidence="1" key="2">
    <citation type="submission" date="2018-05" db="EMBL/GenBank/DDBJ databases">
        <title>OgluRS3 (Oryza glumaepatula Reference Sequence Version 3).</title>
        <authorList>
            <person name="Zhang J."/>
            <person name="Kudrna D."/>
            <person name="Lee S."/>
            <person name="Talag J."/>
            <person name="Welchert J."/>
            <person name="Wing R.A."/>
        </authorList>
    </citation>
    <scope>NUCLEOTIDE SEQUENCE [LARGE SCALE GENOMIC DNA]</scope>
</reference>
<protein>
    <submittedName>
        <fullName evidence="1">Uncharacterized protein</fullName>
    </submittedName>
</protein>
<dbReference type="Proteomes" id="UP000026961">
    <property type="component" value="Chromosome 3"/>
</dbReference>
<dbReference type="Gramene" id="OGLUM03G26490.1">
    <property type="protein sequence ID" value="OGLUM03G26490.1"/>
    <property type="gene ID" value="OGLUM03G26490"/>
</dbReference>
<proteinExistence type="predicted"/>
<sequence length="10" mass="1130">MQCSSGPEEY</sequence>
<evidence type="ECO:0000313" key="2">
    <source>
        <dbReference type="Proteomes" id="UP000026961"/>
    </source>
</evidence>
<dbReference type="EnsemblPlants" id="OGLUM03G26490.1">
    <property type="protein sequence ID" value="OGLUM03G26490.1"/>
    <property type="gene ID" value="OGLUM03G26490"/>
</dbReference>
<evidence type="ECO:0000313" key="1">
    <source>
        <dbReference type="EnsemblPlants" id="OGLUM03G26490.1"/>
    </source>
</evidence>